<dbReference type="GO" id="GO:0005524">
    <property type="term" value="F:ATP binding"/>
    <property type="evidence" value="ECO:0007669"/>
    <property type="project" value="UniProtKB-KW"/>
</dbReference>
<name>X0T4I2_9ZZZZ</name>
<dbReference type="Gene3D" id="3.40.50.1000">
    <property type="entry name" value="HAD superfamily/HAD-like"/>
    <property type="match status" value="1"/>
</dbReference>
<evidence type="ECO:0000256" key="10">
    <source>
        <dbReference type="ARBA" id="ARBA00022989"/>
    </source>
</evidence>
<evidence type="ECO:0000256" key="14">
    <source>
        <dbReference type="SAM" id="Phobius"/>
    </source>
</evidence>
<accession>X0T4I2</accession>
<feature type="transmembrane region" description="Helical" evidence="14">
    <location>
        <begin position="200"/>
        <end position="217"/>
    </location>
</feature>
<keyword evidence="7" id="KW-0187">Copper transport</keyword>
<dbReference type="SUPFAM" id="SSF56784">
    <property type="entry name" value="HAD-like"/>
    <property type="match status" value="1"/>
</dbReference>
<dbReference type="GO" id="GO:0055070">
    <property type="term" value="P:copper ion homeostasis"/>
    <property type="evidence" value="ECO:0007669"/>
    <property type="project" value="TreeGrafter"/>
</dbReference>
<dbReference type="PANTHER" id="PTHR43520:SF8">
    <property type="entry name" value="P-TYPE CU(+) TRANSPORTER"/>
    <property type="match status" value="1"/>
</dbReference>
<keyword evidence="12" id="KW-0406">Ion transport</keyword>
<proteinExistence type="predicted"/>
<dbReference type="GO" id="GO:0043682">
    <property type="term" value="F:P-type divalent copper transporter activity"/>
    <property type="evidence" value="ECO:0007669"/>
    <property type="project" value="TreeGrafter"/>
</dbReference>
<gene>
    <name evidence="15" type="ORF">S01H1_27246</name>
</gene>
<dbReference type="GO" id="GO:0016020">
    <property type="term" value="C:membrane"/>
    <property type="evidence" value="ECO:0007669"/>
    <property type="project" value="InterPro"/>
</dbReference>
<evidence type="ECO:0000256" key="4">
    <source>
        <dbReference type="ARBA" id="ARBA00022692"/>
    </source>
</evidence>
<dbReference type="NCBIfam" id="TIGR01494">
    <property type="entry name" value="ATPase_P-type"/>
    <property type="match status" value="1"/>
</dbReference>
<evidence type="ECO:0000256" key="12">
    <source>
        <dbReference type="ARBA" id="ARBA00023065"/>
    </source>
</evidence>
<dbReference type="InterPro" id="IPR036412">
    <property type="entry name" value="HAD-like_sf"/>
</dbReference>
<dbReference type="AlphaFoldDB" id="X0T4I2"/>
<dbReference type="GO" id="GO:0016887">
    <property type="term" value="F:ATP hydrolysis activity"/>
    <property type="evidence" value="ECO:0007669"/>
    <property type="project" value="InterPro"/>
</dbReference>
<reference evidence="15" key="1">
    <citation type="journal article" date="2014" name="Front. Microbiol.">
        <title>High frequency of phylogenetically diverse reductive dehalogenase-homologous genes in deep subseafloor sedimentary metagenomes.</title>
        <authorList>
            <person name="Kawai M."/>
            <person name="Futagami T."/>
            <person name="Toyoda A."/>
            <person name="Takaki Y."/>
            <person name="Nishi S."/>
            <person name="Hori S."/>
            <person name="Arai W."/>
            <person name="Tsubouchi T."/>
            <person name="Morono Y."/>
            <person name="Uchiyama I."/>
            <person name="Ito T."/>
            <person name="Fujiyama A."/>
            <person name="Inagaki F."/>
            <person name="Takami H."/>
        </authorList>
    </citation>
    <scope>NUCLEOTIDE SEQUENCE</scope>
    <source>
        <strain evidence="15">Expedition CK06-06</strain>
    </source>
</reference>
<feature type="transmembrane region" description="Helical" evidence="14">
    <location>
        <begin position="223"/>
        <end position="241"/>
    </location>
</feature>
<dbReference type="EC" id="7.2.2.8" evidence="2"/>
<keyword evidence="5" id="KW-0479">Metal-binding</keyword>
<dbReference type="EMBL" id="BARS01016574">
    <property type="protein sequence ID" value="GAF88408.1"/>
    <property type="molecule type" value="Genomic_DNA"/>
</dbReference>
<dbReference type="Gene3D" id="3.40.1110.10">
    <property type="entry name" value="Calcium-transporting ATPase, cytoplasmic domain N"/>
    <property type="match status" value="1"/>
</dbReference>
<feature type="non-terminal residue" evidence="15">
    <location>
        <position position="1"/>
    </location>
</feature>
<keyword evidence="9" id="KW-1278">Translocase</keyword>
<dbReference type="PANTHER" id="PTHR43520">
    <property type="entry name" value="ATP7, ISOFORM B"/>
    <property type="match status" value="1"/>
</dbReference>
<keyword evidence="6" id="KW-0547">Nucleotide-binding</keyword>
<evidence type="ECO:0000256" key="9">
    <source>
        <dbReference type="ARBA" id="ARBA00022967"/>
    </source>
</evidence>
<comment type="caution">
    <text evidence="15">The sequence shown here is derived from an EMBL/GenBank/DDBJ whole genome shotgun (WGS) entry which is preliminary data.</text>
</comment>
<dbReference type="GO" id="GO:0005507">
    <property type="term" value="F:copper ion binding"/>
    <property type="evidence" value="ECO:0007669"/>
    <property type="project" value="TreeGrafter"/>
</dbReference>
<sequence length="252" mass="26235">AAVDDFEALAGQGVRATLDGQQVLVGSTGLMQQAGVDVSPAQEAKSRLEQQGNTTLLVAKDGRLVGLVALADTLKPGAARAVSRLQQMGLDTYLITGDNRRTGEAIAQQLGMANVLAEVLPEQKSDQVKQLQQQGHRVAMVGDGINDAPALAQADVGIALGTGTDVAMEAGEITLVSGDPEGVVRAILLSRRTLVHIKQNLFLAFFYNIAAIPLAAAGLLNPMIAAAAMAASSVSVVSNSLRLRRYSPTDDQ</sequence>
<keyword evidence="3" id="KW-0813">Transport</keyword>
<evidence type="ECO:0000256" key="2">
    <source>
        <dbReference type="ARBA" id="ARBA00012517"/>
    </source>
</evidence>
<keyword evidence="10 14" id="KW-1133">Transmembrane helix</keyword>
<keyword evidence="8" id="KW-0067">ATP-binding</keyword>
<dbReference type="PROSITE" id="PS01229">
    <property type="entry name" value="COF_2"/>
    <property type="match status" value="1"/>
</dbReference>
<evidence type="ECO:0000256" key="8">
    <source>
        <dbReference type="ARBA" id="ARBA00022840"/>
    </source>
</evidence>
<organism evidence="15">
    <name type="scientific">marine sediment metagenome</name>
    <dbReference type="NCBI Taxonomy" id="412755"/>
    <lineage>
        <taxon>unclassified sequences</taxon>
        <taxon>metagenomes</taxon>
        <taxon>ecological metagenomes</taxon>
    </lineage>
</organism>
<keyword evidence="4 14" id="KW-0812">Transmembrane</keyword>
<dbReference type="FunFam" id="3.40.50.1000:FF:000144">
    <property type="entry name" value="copper-transporting ATPase 1 isoform X2"/>
    <property type="match status" value="1"/>
</dbReference>
<keyword evidence="13 14" id="KW-0472">Membrane</keyword>
<dbReference type="GO" id="GO:0012505">
    <property type="term" value="C:endomembrane system"/>
    <property type="evidence" value="ECO:0007669"/>
    <property type="project" value="UniProtKB-SubCell"/>
</dbReference>
<evidence type="ECO:0000256" key="5">
    <source>
        <dbReference type="ARBA" id="ARBA00022723"/>
    </source>
</evidence>
<keyword evidence="11" id="KW-0186">Copper</keyword>
<dbReference type="InterPro" id="IPR001757">
    <property type="entry name" value="P_typ_ATPase"/>
</dbReference>
<evidence type="ECO:0000256" key="11">
    <source>
        <dbReference type="ARBA" id="ARBA00023008"/>
    </source>
</evidence>
<dbReference type="InterPro" id="IPR023214">
    <property type="entry name" value="HAD_sf"/>
</dbReference>
<evidence type="ECO:0000256" key="3">
    <source>
        <dbReference type="ARBA" id="ARBA00022448"/>
    </source>
</evidence>
<dbReference type="InterPro" id="IPR023299">
    <property type="entry name" value="ATPase_P-typ_cyto_dom_N"/>
</dbReference>
<evidence type="ECO:0000256" key="6">
    <source>
        <dbReference type="ARBA" id="ARBA00022741"/>
    </source>
</evidence>
<dbReference type="GO" id="GO:0140581">
    <property type="term" value="F:P-type monovalent copper transporter activity"/>
    <property type="evidence" value="ECO:0007669"/>
    <property type="project" value="UniProtKB-EC"/>
</dbReference>
<evidence type="ECO:0000256" key="7">
    <source>
        <dbReference type="ARBA" id="ARBA00022796"/>
    </source>
</evidence>
<protein>
    <recommendedName>
        <fullName evidence="2">P-type Cu(+) transporter</fullName>
        <ecNumber evidence="2">7.2.2.8</ecNumber>
    </recommendedName>
</protein>
<evidence type="ECO:0000313" key="15">
    <source>
        <dbReference type="EMBL" id="GAF88408.1"/>
    </source>
</evidence>
<evidence type="ECO:0000256" key="13">
    <source>
        <dbReference type="ARBA" id="ARBA00023136"/>
    </source>
</evidence>
<dbReference type="Pfam" id="PF00702">
    <property type="entry name" value="Hydrolase"/>
    <property type="match status" value="1"/>
</dbReference>
<comment type="subcellular location">
    <subcellularLocation>
        <location evidence="1">Endomembrane system</location>
        <topology evidence="1">Multi-pass membrane protein</topology>
    </subcellularLocation>
</comment>
<evidence type="ECO:0000256" key="1">
    <source>
        <dbReference type="ARBA" id="ARBA00004127"/>
    </source>
</evidence>